<name>A0A1Y2APZ9_9TREE</name>
<feature type="transmembrane region" description="Helical" evidence="5">
    <location>
        <begin position="390"/>
        <end position="410"/>
    </location>
</feature>
<dbReference type="PANTHER" id="PTHR23502">
    <property type="entry name" value="MAJOR FACILITATOR SUPERFAMILY"/>
    <property type="match status" value="1"/>
</dbReference>
<feature type="transmembrane region" description="Helical" evidence="5">
    <location>
        <begin position="458"/>
        <end position="483"/>
    </location>
</feature>
<evidence type="ECO:0000313" key="7">
    <source>
        <dbReference type="EMBL" id="ORY24554.1"/>
    </source>
</evidence>
<feature type="transmembrane region" description="Helical" evidence="5">
    <location>
        <begin position="171"/>
        <end position="191"/>
    </location>
</feature>
<feature type="transmembrane region" description="Helical" evidence="5">
    <location>
        <begin position="109"/>
        <end position="125"/>
    </location>
</feature>
<dbReference type="GO" id="GO:0005886">
    <property type="term" value="C:plasma membrane"/>
    <property type="evidence" value="ECO:0007669"/>
    <property type="project" value="TreeGrafter"/>
</dbReference>
<accession>A0A1Y2APZ9</accession>
<feature type="transmembrane region" description="Helical" evidence="5">
    <location>
        <begin position="495"/>
        <end position="515"/>
    </location>
</feature>
<dbReference type="Gene3D" id="1.20.1250.20">
    <property type="entry name" value="MFS general substrate transporter like domains"/>
    <property type="match status" value="2"/>
</dbReference>
<evidence type="ECO:0000256" key="3">
    <source>
        <dbReference type="ARBA" id="ARBA00022989"/>
    </source>
</evidence>
<sequence>MRDFGGLHFETTGGAKGIVLIPQPSASPSDPLNWSLKWKYAVTASECIFTFVPVMSALSLAPMFPLLGAEWNLSDSQLSILTGVCVLALGYANFIIVPCSNIFGRRITSLIWSILIIVTTVWEAVAKSHKSFLGARVLNGFATATTESIMVQIIADIFFIHERGKWTGIYFTSYFLGLFLGPVISGNIAALHGWRSFFWLSIGLSALSTGLLALGSPETRWNRSVGSYHYPVPDPVSSSGTANFFANGGVAGTSSFDDKADVDHIERAPNSLRLDEQRGVGESSQSHSADLSLVDLARRREQVTETPHAALGSGRPSRQQFQLWQSVDAGWKQTLVKDLVSPWAKFFNPIILWSALMVAGPANLLLLWNLTESNLLAAPPYSFSTGRVGYANFAFVVGGLVGLASAGPLSDYLADRATRKNNGVREAEFRLPALIPFCILTAIGIIVGGLGYDRLWSWPIILVIAYGFTGLCVTTVPTVAIAYAVDCYTPISGDIMVVATVLKNTCGFAMSYWVSPLAQRRGMIAPAMVQFALVVGPMLLGIPLYFYGKSLRRLTKNSHWHLK</sequence>
<dbReference type="PROSITE" id="PS50850">
    <property type="entry name" value="MFS"/>
    <property type="match status" value="1"/>
</dbReference>
<comment type="subcellular location">
    <subcellularLocation>
        <location evidence="1">Membrane</location>
        <topology evidence="1">Multi-pass membrane protein</topology>
    </subcellularLocation>
</comment>
<organism evidence="7 8">
    <name type="scientific">Naematelia encephala</name>
    <dbReference type="NCBI Taxonomy" id="71784"/>
    <lineage>
        <taxon>Eukaryota</taxon>
        <taxon>Fungi</taxon>
        <taxon>Dikarya</taxon>
        <taxon>Basidiomycota</taxon>
        <taxon>Agaricomycotina</taxon>
        <taxon>Tremellomycetes</taxon>
        <taxon>Tremellales</taxon>
        <taxon>Naemateliaceae</taxon>
        <taxon>Naematelia</taxon>
    </lineage>
</organism>
<dbReference type="EMBL" id="MCFC01000066">
    <property type="protein sequence ID" value="ORY24554.1"/>
    <property type="molecule type" value="Genomic_DNA"/>
</dbReference>
<reference evidence="7 8" key="1">
    <citation type="submission" date="2016-07" db="EMBL/GenBank/DDBJ databases">
        <title>Pervasive Adenine N6-methylation of Active Genes in Fungi.</title>
        <authorList>
            <consortium name="DOE Joint Genome Institute"/>
            <person name="Mondo S.J."/>
            <person name="Dannebaum R.O."/>
            <person name="Kuo R.C."/>
            <person name="Labutti K."/>
            <person name="Haridas S."/>
            <person name="Kuo A."/>
            <person name="Salamov A."/>
            <person name="Ahrendt S.R."/>
            <person name="Lipzen A."/>
            <person name="Sullivan W."/>
            <person name="Andreopoulos W.B."/>
            <person name="Clum A."/>
            <person name="Lindquist E."/>
            <person name="Daum C."/>
            <person name="Ramamoorthy G.K."/>
            <person name="Gryganskyi A."/>
            <person name="Culley D."/>
            <person name="Magnuson J.K."/>
            <person name="James T.Y."/>
            <person name="O'Malley M.A."/>
            <person name="Stajich J.E."/>
            <person name="Spatafora J.W."/>
            <person name="Visel A."/>
            <person name="Grigoriev I.V."/>
        </authorList>
    </citation>
    <scope>NUCLEOTIDE SEQUENCE [LARGE SCALE GENOMIC DNA]</scope>
    <source>
        <strain evidence="7 8">68-887.2</strain>
    </source>
</reference>
<evidence type="ECO:0000313" key="8">
    <source>
        <dbReference type="Proteomes" id="UP000193986"/>
    </source>
</evidence>
<proteinExistence type="predicted"/>
<dbReference type="InterPro" id="IPR020846">
    <property type="entry name" value="MFS_dom"/>
</dbReference>
<feature type="transmembrane region" description="Helical" evidence="5">
    <location>
        <begin position="350"/>
        <end position="370"/>
    </location>
</feature>
<feature type="transmembrane region" description="Helical" evidence="5">
    <location>
        <begin position="197"/>
        <end position="214"/>
    </location>
</feature>
<dbReference type="STRING" id="71784.A0A1Y2APZ9"/>
<evidence type="ECO:0000256" key="5">
    <source>
        <dbReference type="SAM" id="Phobius"/>
    </source>
</evidence>
<dbReference type="AlphaFoldDB" id="A0A1Y2APZ9"/>
<comment type="caution">
    <text evidence="7">The sequence shown here is derived from an EMBL/GenBank/DDBJ whole genome shotgun (WGS) entry which is preliminary data.</text>
</comment>
<keyword evidence="3 5" id="KW-1133">Transmembrane helix</keyword>
<dbReference type="PANTHER" id="PTHR23502:SF149">
    <property type="entry name" value="TRANSPORTER, PUTATIVE-RELATED"/>
    <property type="match status" value="1"/>
</dbReference>
<dbReference type="Pfam" id="PF07690">
    <property type="entry name" value="MFS_1"/>
    <property type="match status" value="1"/>
</dbReference>
<gene>
    <name evidence="7" type="ORF">BCR39DRAFT_546407</name>
</gene>
<feature type="transmembrane region" description="Helical" evidence="5">
    <location>
        <begin position="47"/>
        <end position="66"/>
    </location>
</feature>
<feature type="transmembrane region" description="Helical" evidence="5">
    <location>
        <begin position="137"/>
        <end position="159"/>
    </location>
</feature>
<dbReference type="OrthoDB" id="5215911at2759"/>
<evidence type="ECO:0000256" key="4">
    <source>
        <dbReference type="ARBA" id="ARBA00023136"/>
    </source>
</evidence>
<evidence type="ECO:0000256" key="2">
    <source>
        <dbReference type="ARBA" id="ARBA00022692"/>
    </source>
</evidence>
<feature type="transmembrane region" description="Helical" evidence="5">
    <location>
        <begin position="431"/>
        <end position="452"/>
    </location>
</feature>
<keyword evidence="2 5" id="KW-0812">Transmembrane</keyword>
<keyword evidence="4 5" id="KW-0472">Membrane</keyword>
<feature type="transmembrane region" description="Helical" evidence="5">
    <location>
        <begin position="527"/>
        <end position="547"/>
    </location>
</feature>
<dbReference type="InParanoid" id="A0A1Y2APZ9"/>
<dbReference type="SUPFAM" id="SSF103473">
    <property type="entry name" value="MFS general substrate transporter"/>
    <property type="match status" value="1"/>
</dbReference>
<feature type="transmembrane region" description="Helical" evidence="5">
    <location>
        <begin position="78"/>
        <end position="97"/>
    </location>
</feature>
<dbReference type="FunCoup" id="A0A1Y2APZ9">
    <property type="interactions" value="17"/>
</dbReference>
<dbReference type="GO" id="GO:0022857">
    <property type="term" value="F:transmembrane transporter activity"/>
    <property type="evidence" value="ECO:0007669"/>
    <property type="project" value="InterPro"/>
</dbReference>
<evidence type="ECO:0000259" key="6">
    <source>
        <dbReference type="PROSITE" id="PS50850"/>
    </source>
</evidence>
<dbReference type="InterPro" id="IPR036259">
    <property type="entry name" value="MFS_trans_sf"/>
</dbReference>
<dbReference type="InterPro" id="IPR011701">
    <property type="entry name" value="MFS"/>
</dbReference>
<keyword evidence="8" id="KW-1185">Reference proteome</keyword>
<evidence type="ECO:0000256" key="1">
    <source>
        <dbReference type="ARBA" id="ARBA00004141"/>
    </source>
</evidence>
<dbReference type="Proteomes" id="UP000193986">
    <property type="component" value="Unassembled WGS sequence"/>
</dbReference>
<protein>
    <submittedName>
        <fullName evidence="7">Major facilitator superfamily domain-containing protein</fullName>
    </submittedName>
</protein>
<feature type="domain" description="Major facilitator superfamily (MFS) profile" evidence="6">
    <location>
        <begin position="42"/>
        <end position="563"/>
    </location>
</feature>